<proteinExistence type="predicted"/>
<protein>
    <submittedName>
        <fullName evidence="1">Uncharacterized protein</fullName>
    </submittedName>
</protein>
<dbReference type="EMBL" id="BBJU01000024">
    <property type="protein sequence ID" value="GAK72148.1"/>
    <property type="molecule type" value="Genomic_DNA"/>
</dbReference>
<name>A0A081CZQ2_9HYPH</name>
<evidence type="ECO:0000313" key="1">
    <source>
        <dbReference type="EMBL" id="GAK72148.1"/>
    </source>
</evidence>
<dbReference type="eggNOG" id="ENOG5033R85">
    <property type="taxonomic scope" value="Bacteria"/>
</dbReference>
<sequence length="395" mass="44890">MEEHEIRKWLKEFPGARRAANGFIIGDERGEFYVTGIEPRDPDLSNEELVYAPFCSKNEILRLRSLRSAHDYLLRIRANSVADSPRVTRVLAHRKRAFQQNGRPWTLTSYYETVNLAPRRYLERLPKALRKSARSIPYGYVPTLEVNAACLKSLVGEVIIVSEALRYFLYFMTVCFHGAHYEFPMGDRIDAALIALRTMIGSEAQDFDIDPRAKLPASVDAAIKRDVDDMLEFTFGHEFSHLLLGHMEEASSTENLEDLKTYNHDLEFSADLHAITAIGSDKDAKLRLSNGAYHIFLFLHLIELLGSRFLDIPRFSVSETHPAPLERLYALKAALGDRNQPTKQHLDALVKHVGVVAEALTQRIDGAPRSDLLSFYGSMYLFGLGGEMREDRIDF</sequence>
<dbReference type="Proteomes" id="UP000028701">
    <property type="component" value="Unassembled WGS sequence"/>
</dbReference>
<accession>A0A081CZQ2</accession>
<dbReference type="RefSeq" id="WP_045023413.1">
    <property type="nucleotide sequence ID" value="NZ_BBJU01000024.1"/>
</dbReference>
<evidence type="ECO:0000313" key="2">
    <source>
        <dbReference type="Proteomes" id="UP000028701"/>
    </source>
</evidence>
<comment type="caution">
    <text evidence="1">The sequence shown here is derived from an EMBL/GenBank/DDBJ whole genome shotgun (WGS) entry which is preliminary data.</text>
</comment>
<dbReference type="OrthoDB" id="1492681at2"/>
<dbReference type="AlphaFoldDB" id="A0A081CZQ2"/>
<gene>
    <name evidence="1" type="ORF">RRU01S_24_00250</name>
</gene>
<reference evidence="1 2" key="1">
    <citation type="submission" date="2014-08" db="EMBL/GenBank/DDBJ databases">
        <title>Whole genome shotgun sequence of Rhizobium rubi NBRC 13261.</title>
        <authorList>
            <person name="Katano-Makiyama Y."/>
            <person name="Hosoyama A."/>
            <person name="Hashimoto M."/>
            <person name="Hosoyama Y."/>
            <person name="Noguchi M."/>
            <person name="Tsuchikane K."/>
            <person name="Uohara A."/>
            <person name="Ohji S."/>
            <person name="Ichikawa N."/>
            <person name="Kimura A."/>
            <person name="Yamazoe A."/>
            <person name="Fujita N."/>
        </authorList>
    </citation>
    <scope>NUCLEOTIDE SEQUENCE [LARGE SCALE GENOMIC DNA]</scope>
    <source>
        <strain evidence="1 2">NBRC 13261</strain>
    </source>
</reference>
<organism evidence="1 2">
    <name type="scientific">Agrobacterium rubi TR3 = NBRC 13261</name>
    <dbReference type="NCBI Taxonomy" id="1368415"/>
    <lineage>
        <taxon>Bacteria</taxon>
        <taxon>Pseudomonadati</taxon>
        <taxon>Pseudomonadota</taxon>
        <taxon>Alphaproteobacteria</taxon>
        <taxon>Hyphomicrobiales</taxon>
        <taxon>Rhizobiaceae</taxon>
        <taxon>Rhizobium/Agrobacterium group</taxon>
        <taxon>Agrobacterium</taxon>
    </lineage>
</organism>